<dbReference type="PATRIC" id="fig|81035.3.peg.4079"/>
<reference evidence="1 2" key="2">
    <citation type="submission" date="2015-10" db="EMBL/GenBank/DDBJ databases">
        <title>Comparative genomics and high-throughput reverse genetic screens identify a new phytobacterial MAMP and an Arabidopsis receptor required for immune elicitation.</title>
        <authorList>
            <person name="Mott G.A."/>
            <person name="Thakur S."/>
            <person name="Wang P.W."/>
            <person name="Desveaux D."/>
            <person name="Guttman D.S."/>
        </authorList>
    </citation>
    <scope>NUCLEOTIDE SEQUENCE [LARGE SCALE GENOMIC DNA]</scope>
    <source>
        <strain evidence="1 2">0788_9</strain>
    </source>
</reference>
<reference evidence="1 2" key="1">
    <citation type="submission" date="2015-07" db="EMBL/GenBank/DDBJ databases">
        <authorList>
            <person name="Noorani M."/>
        </authorList>
    </citation>
    <scope>NUCLEOTIDE SEQUENCE [LARGE SCALE GENOMIC DNA]</scope>
    <source>
        <strain evidence="1 2">0788_9</strain>
    </source>
</reference>
<protein>
    <submittedName>
        <fullName evidence="1">Uncharacterized protein</fullName>
    </submittedName>
</protein>
<proteinExistence type="predicted"/>
<dbReference type="EMBL" id="LGLN01000013">
    <property type="protein sequence ID" value="KPC35415.1"/>
    <property type="molecule type" value="Genomic_DNA"/>
</dbReference>
<evidence type="ECO:0000313" key="2">
    <source>
        <dbReference type="Proteomes" id="UP000037891"/>
    </source>
</evidence>
<comment type="caution">
    <text evidence="1">The sequence shown here is derived from an EMBL/GenBank/DDBJ whole genome shotgun (WGS) entry which is preliminary data.</text>
</comment>
<name>A0A0N0XC64_PSESX</name>
<gene>
    <name evidence="1" type="ORF">ABJ99_3824</name>
</gene>
<organism evidence="1 2">
    <name type="scientific">Pseudomonas syringae pv. cilantro</name>
    <dbReference type="NCBI Taxonomy" id="81035"/>
    <lineage>
        <taxon>Bacteria</taxon>
        <taxon>Pseudomonadati</taxon>
        <taxon>Pseudomonadota</taxon>
        <taxon>Gammaproteobacteria</taxon>
        <taxon>Pseudomonadales</taxon>
        <taxon>Pseudomonadaceae</taxon>
        <taxon>Pseudomonas</taxon>
        <taxon>Pseudomonas syringae</taxon>
    </lineage>
</organism>
<dbReference type="AlphaFoldDB" id="A0A0N0XC64"/>
<accession>A0A0N0XC64</accession>
<dbReference type="Proteomes" id="UP000037891">
    <property type="component" value="Unassembled WGS sequence"/>
</dbReference>
<sequence>MSPGSCCEGVCVDSAAGIGRKLSRVGYLQHAVAMTLGLSAGH</sequence>
<evidence type="ECO:0000313" key="1">
    <source>
        <dbReference type="EMBL" id="KPC35415.1"/>
    </source>
</evidence>